<sequence>MASLVKQLLADGHDPATPNFLFPPATQVAAEYGHERVLRLLLERTSRVPLEPYSIFGAAPPPPADGTYGRIGIRHSFRSRLLSRALDATASPEVYEYLMRAWEPGYRPPRYEHVMGHAARGNIAMVRYLLDHRDEEGGGVGVVDVNGADDVYHGSALSWACRHGHEDIVDMLLARGADPNFAEEAHRSGLTLHAAVRGGYVSIVLKLLACGARVNGPHGAHRRTILTAMQMEHTELVRLLIERGEPLGTVAKGLVKSMVNLGYESMLDILREHGFEPDRGAKPEVGTGHECCMTCTTKNA</sequence>
<keyword evidence="2 3" id="KW-0040">ANK repeat</keyword>
<dbReference type="PROSITE" id="PS50088">
    <property type="entry name" value="ANK_REPEAT"/>
    <property type="match status" value="1"/>
</dbReference>
<evidence type="ECO:0000256" key="2">
    <source>
        <dbReference type="ARBA" id="ARBA00023043"/>
    </source>
</evidence>
<comment type="caution">
    <text evidence="4">The sequence shown here is derived from an EMBL/GenBank/DDBJ whole genome shotgun (WGS) entry which is preliminary data.</text>
</comment>
<dbReference type="Gene3D" id="1.25.40.20">
    <property type="entry name" value="Ankyrin repeat-containing domain"/>
    <property type="match status" value="2"/>
</dbReference>
<name>A0ABR1QU39_9PEZI</name>
<dbReference type="GeneID" id="92069762"/>
<dbReference type="SUPFAM" id="SSF48403">
    <property type="entry name" value="Ankyrin repeat"/>
    <property type="match status" value="1"/>
</dbReference>
<dbReference type="PANTHER" id="PTHR24166:SF48">
    <property type="entry name" value="PROTEIN VAPYRIN"/>
    <property type="match status" value="1"/>
</dbReference>
<evidence type="ECO:0000256" key="1">
    <source>
        <dbReference type="ARBA" id="ARBA00022737"/>
    </source>
</evidence>
<reference evidence="4 5" key="1">
    <citation type="submission" date="2023-01" db="EMBL/GenBank/DDBJ databases">
        <title>Analysis of 21 Apiospora genomes using comparative genomics revels a genus with tremendous synthesis potential of carbohydrate active enzymes and secondary metabolites.</title>
        <authorList>
            <person name="Sorensen T."/>
        </authorList>
    </citation>
    <scope>NUCLEOTIDE SEQUENCE [LARGE SCALE GENOMIC DNA]</scope>
    <source>
        <strain evidence="4 5">CBS 24483</strain>
    </source>
</reference>
<dbReference type="EMBL" id="JAQQWE010000001">
    <property type="protein sequence ID" value="KAK7966201.1"/>
    <property type="molecule type" value="Genomic_DNA"/>
</dbReference>
<dbReference type="InterPro" id="IPR050889">
    <property type="entry name" value="Dendritic_Spine_Reg/Scaffold"/>
</dbReference>
<keyword evidence="1" id="KW-0677">Repeat</keyword>
<gene>
    <name evidence="4" type="ORF">PG986_000478</name>
</gene>
<dbReference type="PANTHER" id="PTHR24166">
    <property type="entry name" value="ROLLING PEBBLES, ISOFORM B"/>
    <property type="match status" value="1"/>
</dbReference>
<dbReference type="InterPro" id="IPR036770">
    <property type="entry name" value="Ankyrin_rpt-contain_sf"/>
</dbReference>
<protein>
    <submittedName>
        <fullName evidence="4">Ankyrin</fullName>
    </submittedName>
</protein>
<evidence type="ECO:0000313" key="4">
    <source>
        <dbReference type="EMBL" id="KAK7966201.1"/>
    </source>
</evidence>
<evidence type="ECO:0000256" key="3">
    <source>
        <dbReference type="PROSITE-ProRule" id="PRU00023"/>
    </source>
</evidence>
<feature type="repeat" description="ANK" evidence="3">
    <location>
        <begin position="152"/>
        <end position="184"/>
    </location>
</feature>
<dbReference type="InterPro" id="IPR002110">
    <property type="entry name" value="Ankyrin_rpt"/>
</dbReference>
<dbReference type="RefSeq" id="XP_066705593.1">
    <property type="nucleotide sequence ID" value="XM_066836700.1"/>
</dbReference>
<keyword evidence="5" id="KW-1185">Reference proteome</keyword>
<dbReference type="SMART" id="SM00248">
    <property type="entry name" value="ANK"/>
    <property type="match status" value="3"/>
</dbReference>
<dbReference type="Pfam" id="PF12796">
    <property type="entry name" value="Ank_2"/>
    <property type="match status" value="1"/>
</dbReference>
<accession>A0ABR1QU39</accession>
<dbReference type="PROSITE" id="PS50297">
    <property type="entry name" value="ANK_REP_REGION"/>
    <property type="match status" value="1"/>
</dbReference>
<organism evidence="4 5">
    <name type="scientific">Apiospora aurea</name>
    <dbReference type="NCBI Taxonomy" id="335848"/>
    <lineage>
        <taxon>Eukaryota</taxon>
        <taxon>Fungi</taxon>
        <taxon>Dikarya</taxon>
        <taxon>Ascomycota</taxon>
        <taxon>Pezizomycotina</taxon>
        <taxon>Sordariomycetes</taxon>
        <taxon>Xylariomycetidae</taxon>
        <taxon>Amphisphaeriales</taxon>
        <taxon>Apiosporaceae</taxon>
        <taxon>Apiospora</taxon>
    </lineage>
</organism>
<evidence type="ECO:0000313" key="5">
    <source>
        <dbReference type="Proteomes" id="UP001391051"/>
    </source>
</evidence>
<dbReference type="Proteomes" id="UP001391051">
    <property type="component" value="Unassembled WGS sequence"/>
</dbReference>
<proteinExistence type="predicted"/>